<sequence length="237" mass="27920">MNVDQLTTDFLPKELVFKLYKIPVGDYQQQIDLVSSYAETIKASVDPDVFAVKLHHQLGFCYWQSDVYPQAIEHFKIVIENLSAHHYPSLYFQVIGLLIRCNRLLSEFKESFYWIEMAFNNLRATASSFEKLNILKEYLDVLTDANKPFNKDYEPIIEYIISDLGFPQKLTDPIETIIAMRDANHVWNHKLSELAISRAQIEDTNQIKKDYKNFRKHCPIEWYRKYAEDAINKRKGN</sequence>
<dbReference type="InterPro" id="IPR011990">
    <property type="entry name" value="TPR-like_helical_dom_sf"/>
</dbReference>
<evidence type="ECO:0008006" key="3">
    <source>
        <dbReference type="Google" id="ProtNLM"/>
    </source>
</evidence>
<evidence type="ECO:0000313" key="1">
    <source>
        <dbReference type="EMBL" id="NHE56661.1"/>
    </source>
</evidence>
<proteinExistence type="predicted"/>
<organism evidence="1 2">
    <name type="scientific">Cyclobacterium plantarum</name>
    <dbReference type="NCBI Taxonomy" id="2716263"/>
    <lineage>
        <taxon>Bacteria</taxon>
        <taxon>Pseudomonadati</taxon>
        <taxon>Bacteroidota</taxon>
        <taxon>Cytophagia</taxon>
        <taxon>Cytophagales</taxon>
        <taxon>Cyclobacteriaceae</taxon>
        <taxon>Cyclobacterium</taxon>
    </lineage>
</organism>
<protein>
    <recommendedName>
        <fullName evidence="3">Tetratricopeptide repeat protein</fullName>
    </recommendedName>
</protein>
<gene>
    <name evidence="1" type="ORF">G9Q97_07520</name>
</gene>
<accession>A0ABX0H4A5</accession>
<dbReference type="EMBL" id="JAANYN010000002">
    <property type="protein sequence ID" value="NHE56661.1"/>
    <property type="molecule type" value="Genomic_DNA"/>
</dbReference>
<dbReference type="RefSeq" id="WP_166144831.1">
    <property type="nucleotide sequence ID" value="NZ_JAANYN010000002.1"/>
</dbReference>
<keyword evidence="2" id="KW-1185">Reference proteome</keyword>
<reference evidence="1 2" key="1">
    <citation type="submission" date="2020-03" db="EMBL/GenBank/DDBJ databases">
        <title>Cyclobacterium plantarum sp. nov., a marine bacterium isolated from a coastal-marine wetland.</title>
        <authorList>
            <person name="Sanchez-Porro C."/>
            <person name="Ventosa A."/>
            <person name="Amoozegar M."/>
        </authorList>
    </citation>
    <scope>NUCLEOTIDE SEQUENCE [LARGE SCALE GENOMIC DNA]</scope>
    <source>
        <strain evidence="1 2">GBPx2</strain>
    </source>
</reference>
<name>A0ABX0H4A5_9BACT</name>
<dbReference type="Gene3D" id="1.25.40.10">
    <property type="entry name" value="Tetratricopeptide repeat domain"/>
    <property type="match status" value="1"/>
</dbReference>
<evidence type="ECO:0000313" key="2">
    <source>
        <dbReference type="Proteomes" id="UP000649799"/>
    </source>
</evidence>
<dbReference type="Proteomes" id="UP000649799">
    <property type="component" value="Unassembled WGS sequence"/>
</dbReference>
<comment type="caution">
    <text evidence="1">The sequence shown here is derived from an EMBL/GenBank/DDBJ whole genome shotgun (WGS) entry which is preliminary data.</text>
</comment>